<dbReference type="InterPro" id="IPR027266">
    <property type="entry name" value="TrmE/GcvT-like"/>
</dbReference>
<gene>
    <name evidence="5" type="ORF">METZ01_LOCUS329820</name>
</gene>
<keyword evidence="3" id="KW-0808">Transferase</keyword>
<dbReference type="Gene3D" id="4.10.1250.10">
    <property type="entry name" value="Aminomethyltransferase fragment"/>
    <property type="match status" value="1"/>
</dbReference>
<protein>
    <recommendedName>
        <fullName evidence="4">GCVT N-terminal domain-containing protein</fullName>
    </recommendedName>
</protein>
<accession>A0A382PUP8</accession>
<comment type="similarity">
    <text evidence="1">Belongs to the GcvT family.</text>
</comment>
<organism evidence="5">
    <name type="scientific">marine metagenome</name>
    <dbReference type="NCBI Taxonomy" id="408172"/>
    <lineage>
        <taxon>unclassified sequences</taxon>
        <taxon>metagenomes</taxon>
        <taxon>ecological metagenomes</taxon>
    </lineage>
</organism>
<dbReference type="EMBL" id="UINC01109858">
    <property type="protein sequence ID" value="SVC76966.1"/>
    <property type="molecule type" value="Genomic_DNA"/>
</dbReference>
<dbReference type="PANTHER" id="PTHR43757:SF2">
    <property type="entry name" value="AMINOMETHYLTRANSFERASE, MITOCHONDRIAL"/>
    <property type="match status" value="1"/>
</dbReference>
<dbReference type="PANTHER" id="PTHR43757">
    <property type="entry name" value="AMINOMETHYLTRANSFERASE"/>
    <property type="match status" value="1"/>
</dbReference>
<feature type="domain" description="GCVT N-terminal" evidence="4">
    <location>
        <begin position="1"/>
        <end position="239"/>
    </location>
</feature>
<dbReference type="GO" id="GO:0006546">
    <property type="term" value="P:glycine catabolic process"/>
    <property type="evidence" value="ECO:0007669"/>
    <property type="project" value="InterPro"/>
</dbReference>
<evidence type="ECO:0000256" key="1">
    <source>
        <dbReference type="ARBA" id="ARBA00008609"/>
    </source>
</evidence>
<feature type="non-terminal residue" evidence="5">
    <location>
        <position position="251"/>
    </location>
</feature>
<sequence>MVSFNGWEMPMQYASISEEHRNVRLAVGVFDVCHMGQIQISGQDSVEFLQYLLPTDVARMRIGSMKYSVMCNEIGGVIDDLAIYRKNETDFLLVVNAGRIKTDLQWIQKAAAGYSVIVDDLSQSVGMLAVQGPKSECVMTQLLGGEVRKVKYFRFAPFLINGHETIVSRSGYTGEDGFEIMCPMSTVGSLWKSLRELGAAPTGLGARDTLRTEMGYCLYGHELNEEITPIEAGLDRILCLDSNARNFVGRE</sequence>
<dbReference type="GO" id="GO:0008483">
    <property type="term" value="F:transaminase activity"/>
    <property type="evidence" value="ECO:0007669"/>
    <property type="project" value="UniProtKB-KW"/>
</dbReference>
<dbReference type="InterPro" id="IPR006223">
    <property type="entry name" value="GcvT"/>
</dbReference>
<dbReference type="NCBIfam" id="TIGR00528">
    <property type="entry name" value="gcvT"/>
    <property type="match status" value="1"/>
</dbReference>
<evidence type="ECO:0000256" key="2">
    <source>
        <dbReference type="ARBA" id="ARBA00022576"/>
    </source>
</evidence>
<dbReference type="SUPFAM" id="SSF103025">
    <property type="entry name" value="Folate-binding domain"/>
    <property type="match status" value="1"/>
</dbReference>
<dbReference type="Gene3D" id="3.30.70.1400">
    <property type="entry name" value="Aminomethyltransferase beta-barrel domains"/>
    <property type="match status" value="1"/>
</dbReference>
<dbReference type="GO" id="GO:0005829">
    <property type="term" value="C:cytosol"/>
    <property type="evidence" value="ECO:0007669"/>
    <property type="project" value="TreeGrafter"/>
</dbReference>
<reference evidence="5" key="1">
    <citation type="submission" date="2018-05" db="EMBL/GenBank/DDBJ databases">
        <authorList>
            <person name="Lanie J.A."/>
            <person name="Ng W.-L."/>
            <person name="Kazmierczak K.M."/>
            <person name="Andrzejewski T.M."/>
            <person name="Davidsen T.M."/>
            <person name="Wayne K.J."/>
            <person name="Tettelin H."/>
            <person name="Glass J.I."/>
            <person name="Rusch D."/>
            <person name="Podicherti R."/>
            <person name="Tsui H.-C.T."/>
            <person name="Winkler M.E."/>
        </authorList>
    </citation>
    <scope>NUCLEOTIDE SEQUENCE</scope>
</reference>
<dbReference type="FunFam" id="3.30.70.1400:FF:000001">
    <property type="entry name" value="Aminomethyltransferase"/>
    <property type="match status" value="1"/>
</dbReference>
<dbReference type="Gene3D" id="3.30.1360.120">
    <property type="entry name" value="Probable tRNA modification gtpase trme, domain 1"/>
    <property type="match status" value="1"/>
</dbReference>
<dbReference type="InterPro" id="IPR006222">
    <property type="entry name" value="GCVT_N"/>
</dbReference>
<evidence type="ECO:0000256" key="3">
    <source>
        <dbReference type="ARBA" id="ARBA00022679"/>
    </source>
</evidence>
<evidence type="ECO:0000259" key="4">
    <source>
        <dbReference type="Pfam" id="PF01571"/>
    </source>
</evidence>
<dbReference type="Pfam" id="PF01571">
    <property type="entry name" value="GCV_T"/>
    <property type="match status" value="1"/>
</dbReference>
<dbReference type="GO" id="GO:0004047">
    <property type="term" value="F:aminomethyltransferase activity"/>
    <property type="evidence" value="ECO:0007669"/>
    <property type="project" value="InterPro"/>
</dbReference>
<evidence type="ECO:0000313" key="5">
    <source>
        <dbReference type="EMBL" id="SVC76966.1"/>
    </source>
</evidence>
<dbReference type="AlphaFoldDB" id="A0A382PUP8"/>
<dbReference type="PIRSF" id="PIRSF006487">
    <property type="entry name" value="GcvT"/>
    <property type="match status" value="1"/>
</dbReference>
<dbReference type="GO" id="GO:0005960">
    <property type="term" value="C:glycine cleavage complex"/>
    <property type="evidence" value="ECO:0007669"/>
    <property type="project" value="InterPro"/>
</dbReference>
<name>A0A382PUP8_9ZZZZ</name>
<dbReference type="InterPro" id="IPR028896">
    <property type="entry name" value="GcvT/YgfZ/DmdA"/>
</dbReference>
<dbReference type="NCBIfam" id="NF001567">
    <property type="entry name" value="PRK00389.1"/>
    <property type="match status" value="1"/>
</dbReference>
<proteinExistence type="inferred from homology"/>
<keyword evidence="2" id="KW-0032">Aminotransferase</keyword>